<dbReference type="SUPFAM" id="SSF52980">
    <property type="entry name" value="Restriction endonuclease-like"/>
    <property type="match status" value="1"/>
</dbReference>
<evidence type="ECO:0000259" key="1">
    <source>
        <dbReference type="Pfam" id="PF08722"/>
    </source>
</evidence>
<accession>A0A2N4TVC3</accession>
<dbReference type="InterPro" id="IPR014833">
    <property type="entry name" value="TnsA_N"/>
</dbReference>
<evidence type="ECO:0000313" key="2">
    <source>
        <dbReference type="EMBL" id="PLC43660.1"/>
    </source>
</evidence>
<dbReference type="Proteomes" id="UP000234456">
    <property type="component" value="Unassembled WGS sequence"/>
</dbReference>
<name>A0A2N4TVC3_RALPI</name>
<protein>
    <recommendedName>
        <fullName evidence="1">TnsA endonuclease N-terminal domain-containing protein</fullName>
    </recommendedName>
</protein>
<proteinExistence type="predicted"/>
<dbReference type="Gene3D" id="3.40.1350.10">
    <property type="match status" value="1"/>
</dbReference>
<sequence>MKKRRNITTIDVERWRDAGLGTGTGPGYRPWLTIRDVPSSGRKSRPWGFTTSRLHHLLSDIELHFFLYADFAEEVLDIREQFPLFPQEKTAGLAEMLGIRHPQYPGTSTLTVITTDFLLTLRGPSGKIEHRAYSIKSSSELQSRKRKRVLEKLRLEQEYWLSRGIPWTLVTEREFDRVRIMNLEWLSYLAYPEPVCLTPLIPRFLRFVQHRWMKDIPLQVLLEATANELRLTRHDADRLFRHCVWQHLIEIDMTADIGPRHPVIVRHVRHFASEIDDGDTTKLSA</sequence>
<dbReference type="CDD" id="cd22362">
    <property type="entry name" value="TnsA_endonuclease-like"/>
    <property type="match status" value="1"/>
</dbReference>
<organism evidence="2 3">
    <name type="scientific">Ralstonia pickettii</name>
    <name type="common">Burkholderia pickettii</name>
    <dbReference type="NCBI Taxonomy" id="329"/>
    <lineage>
        <taxon>Bacteria</taxon>
        <taxon>Pseudomonadati</taxon>
        <taxon>Pseudomonadota</taxon>
        <taxon>Betaproteobacteria</taxon>
        <taxon>Burkholderiales</taxon>
        <taxon>Burkholderiaceae</taxon>
        <taxon>Ralstonia</taxon>
    </lineage>
</organism>
<dbReference type="AlphaFoldDB" id="A0A2N4TVC3"/>
<dbReference type="Pfam" id="PF08722">
    <property type="entry name" value="Tn7_TnsA-like_N"/>
    <property type="match status" value="1"/>
</dbReference>
<gene>
    <name evidence="2" type="ORF">C0Q88_02820</name>
</gene>
<dbReference type="InterPro" id="IPR011335">
    <property type="entry name" value="Restrct_endonuc-II-like"/>
</dbReference>
<reference evidence="2 3" key="1">
    <citation type="submission" date="2017-12" db="EMBL/GenBank/DDBJ databases">
        <title>Draft genome sequence of Ralstonia pickettii 52.</title>
        <authorList>
            <person name="Zheng B."/>
        </authorList>
    </citation>
    <scope>NUCLEOTIDE SEQUENCE [LARGE SCALE GENOMIC DNA]</scope>
    <source>
        <strain evidence="2 3">52</strain>
    </source>
</reference>
<dbReference type="OrthoDB" id="5291587at2"/>
<dbReference type="InterPro" id="IPR011856">
    <property type="entry name" value="tRNA_endonuc-like_dom_sf"/>
</dbReference>
<comment type="caution">
    <text evidence="2">The sequence shown here is derived from an EMBL/GenBank/DDBJ whole genome shotgun (WGS) entry which is preliminary data.</text>
</comment>
<evidence type="ECO:0000313" key="3">
    <source>
        <dbReference type="Proteomes" id="UP000234456"/>
    </source>
</evidence>
<dbReference type="RefSeq" id="WP_102064268.1">
    <property type="nucleotide sequence ID" value="NZ_PKQE01000001.1"/>
</dbReference>
<dbReference type="GO" id="GO:0003676">
    <property type="term" value="F:nucleic acid binding"/>
    <property type="evidence" value="ECO:0007669"/>
    <property type="project" value="InterPro"/>
</dbReference>
<feature type="domain" description="TnsA endonuclease N-terminal" evidence="1">
    <location>
        <begin position="73"/>
        <end position="172"/>
    </location>
</feature>
<dbReference type="EMBL" id="PKQE01000001">
    <property type="protein sequence ID" value="PLC43660.1"/>
    <property type="molecule type" value="Genomic_DNA"/>
</dbReference>